<dbReference type="PANTHER" id="PTHR30487">
    <property type="entry name" value="TYPE 4 PREPILIN-LIKE PROTEINS LEADER PEPTIDE-PROCESSING ENZYME"/>
    <property type="match status" value="1"/>
</dbReference>
<dbReference type="PANTHER" id="PTHR30487:SF0">
    <property type="entry name" value="PREPILIN LEADER PEPTIDASE_N-METHYLTRANSFERASE-RELATED"/>
    <property type="match status" value="1"/>
</dbReference>
<evidence type="ECO:0000313" key="4">
    <source>
        <dbReference type="EMBL" id="RDV80900.1"/>
    </source>
</evidence>
<comment type="similarity">
    <text evidence="1">Belongs to the peptidase A24 family.</text>
</comment>
<dbReference type="InterPro" id="IPR000045">
    <property type="entry name" value="Prepilin_IV_endopep_pep"/>
</dbReference>
<dbReference type="AlphaFoldDB" id="A0A3D8P385"/>
<dbReference type="GO" id="GO:0004190">
    <property type="term" value="F:aspartic-type endopeptidase activity"/>
    <property type="evidence" value="ECO:0007669"/>
    <property type="project" value="InterPro"/>
</dbReference>
<keyword evidence="2" id="KW-0472">Membrane</keyword>
<evidence type="ECO:0000256" key="1">
    <source>
        <dbReference type="ARBA" id="ARBA00005801"/>
    </source>
</evidence>
<feature type="domain" description="Prepilin type IV endopeptidase peptidase" evidence="3">
    <location>
        <begin position="21"/>
        <end position="115"/>
    </location>
</feature>
<dbReference type="EMBL" id="QSLN01000028">
    <property type="protein sequence ID" value="RDV80900.1"/>
    <property type="molecule type" value="Genomic_DNA"/>
</dbReference>
<dbReference type="PROSITE" id="PS51257">
    <property type="entry name" value="PROKAR_LIPOPROTEIN"/>
    <property type="match status" value="1"/>
</dbReference>
<feature type="transmembrane region" description="Helical" evidence="2">
    <location>
        <begin position="93"/>
        <end position="115"/>
    </location>
</feature>
<dbReference type="RefSeq" id="WP_115793400.1">
    <property type="nucleotide sequence ID" value="NZ_QSLN01000028.1"/>
</dbReference>
<evidence type="ECO:0000256" key="2">
    <source>
        <dbReference type="SAM" id="Phobius"/>
    </source>
</evidence>
<name>A0A3D8P385_9THEO</name>
<feature type="transmembrane region" description="Helical" evidence="2">
    <location>
        <begin position="60"/>
        <end position="81"/>
    </location>
</feature>
<feature type="transmembrane region" description="Helical" evidence="2">
    <location>
        <begin position="35"/>
        <end position="53"/>
    </location>
</feature>
<accession>A0A3D8P385</accession>
<evidence type="ECO:0000313" key="5">
    <source>
        <dbReference type="Proteomes" id="UP000256329"/>
    </source>
</evidence>
<organism evidence="4 5">
    <name type="scientific">Ammonifex thiophilus</name>
    <dbReference type="NCBI Taxonomy" id="444093"/>
    <lineage>
        <taxon>Bacteria</taxon>
        <taxon>Bacillati</taxon>
        <taxon>Bacillota</taxon>
        <taxon>Clostridia</taxon>
        <taxon>Thermoanaerobacterales</taxon>
        <taxon>Thermoanaerobacteraceae</taxon>
        <taxon>Ammonifex</taxon>
    </lineage>
</organism>
<dbReference type="Pfam" id="PF01478">
    <property type="entry name" value="Peptidase_A24"/>
    <property type="match status" value="1"/>
</dbReference>
<reference evidence="4 5" key="1">
    <citation type="submission" date="2018-08" db="EMBL/GenBank/DDBJ databases">
        <title>Form III RuBisCO-mediated autotrophy in Thermodesulfobium bacteria.</title>
        <authorList>
            <person name="Toshchakov S.V."/>
            <person name="Kublanov I.V."/>
            <person name="Frolov E."/>
            <person name="Bonch-Osmolovskaya E.A."/>
            <person name="Tourova T.P."/>
            <person name="Chernych N.A."/>
            <person name="Lebedinsky A.V."/>
        </authorList>
    </citation>
    <scope>NUCLEOTIDE SEQUENCE [LARGE SCALE GENOMIC DNA]</scope>
    <source>
        <strain evidence="4 5">SR</strain>
    </source>
</reference>
<dbReference type="Gene3D" id="1.20.120.1220">
    <property type="match status" value="1"/>
</dbReference>
<sequence length="190" mass="19941">MRLPGVFTSWGAAFLIGCLLPCAVAAYFDARRWLLPDRITLPLLLAGAVAAVLADRVGTAALGCLVAGGAVLVCCLLGGAGGGDFKLASGLGLWFGFPGVLPVLLLGSFVGVLWGMWKLHRLGRLRLWAKNFAAGVYLRLVCGLKGVLSVEKLPEDRDTPPPPAAVPFGTCLGIAAWVVWLAGFFLHSWG</sequence>
<dbReference type="Proteomes" id="UP000256329">
    <property type="component" value="Unassembled WGS sequence"/>
</dbReference>
<keyword evidence="2" id="KW-0812">Transmembrane</keyword>
<comment type="caution">
    <text evidence="4">The sequence shown here is derived from an EMBL/GenBank/DDBJ whole genome shotgun (WGS) entry which is preliminary data.</text>
</comment>
<dbReference type="GO" id="GO:0006465">
    <property type="term" value="P:signal peptide processing"/>
    <property type="evidence" value="ECO:0007669"/>
    <property type="project" value="TreeGrafter"/>
</dbReference>
<proteinExistence type="inferred from homology"/>
<dbReference type="OrthoDB" id="1726314at2"/>
<keyword evidence="2" id="KW-1133">Transmembrane helix</keyword>
<dbReference type="GO" id="GO:0005886">
    <property type="term" value="C:plasma membrane"/>
    <property type="evidence" value="ECO:0007669"/>
    <property type="project" value="TreeGrafter"/>
</dbReference>
<gene>
    <name evidence="4" type="ORF">DXX99_10325</name>
</gene>
<protein>
    <submittedName>
        <fullName evidence="4">Prepilin peptidase</fullName>
    </submittedName>
</protein>
<dbReference type="InterPro" id="IPR050882">
    <property type="entry name" value="Prepilin_peptidase/N-MTase"/>
</dbReference>
<feature type="transmembrane region" description="Helical" evidence="2">
    <location>
        <begin position="127"/>
        <end position="148"/>
    </location>
</feature>
<evidence type="ECO:0000259" key="3">
    <source>
        <dbReference type="Pfam" id="PF01478"/>
    </source>
</evidence>
<feature type="transmembrane region" description="Helical" evidence="2">
    <location>
        <begin position="164"/>
        <end position="186"/>
    </location>
</feature>
<keyword evidence="5" id="KW-1185">Reference proteome</keyword>